<dbReference type="Proteomes" id="UP000063953">
    <property type="component" value="Chromosome"/>
</dbReference>
<reference evidence="3 4" key="1">
    <citation type="journal article" date="2015" name="Genome Announc.">
        <title>Genome Sequences of Oblitimonas alkaliphila gen. nov. sp. nov. (Proposed), a Novel Bacterium of the Pseudomonadaceae Family.</title>
        <authorList>
            <person name="Lauer A.C."/>
            <person name="Nicholson A.C."/>
            <person name="Humrighouse B.W."/>
            <person name="Emery B."/>
            <person name="Drobish A."/>
            <person name="Juieng P."/>
            <person name="Loparev V."/>
            <person name="McQuiston J.R."/>
        </authorList>
    </citation>
    <scope>NUCLEOTIDE SEQUENCE [LARGE SCALE GENOMIC DNA]</scope>
    <source>
        <strain evidence="3 4">E5571</strain>
    </source>
</reference>
<name>A0A0K1XBA3_9GAMM</name>
<evidence type="ECO:0000256" key="1">
    <source>
        <dbReference type="ARBA" id="ARBA00023186"/>
    </source>
</evidence>
<evidence type="ECO:0000313" key="4">
    <source>
        <dbReference type="Proteomes" id="UP000063953"/>
    </source>
</evidence>
<dbReference type="PROSITE" id="PS50076">
    <property type="entry name" value="DNAJ_2"/>
    <property type="match status" value="1"/>
</dbReference>
<accession>A0A0K1XBA3</accession>
<proteinExistence type="predicted"/>
<dbReference type="CDD" id="cd06257">
    <property type="entry name" value="DnaJ"/>
    <property type="match status" value="1"/>
</dbReference>
<protein>
    <recommendedName>
        <fullName evidence="2">J domain-containing protein</fullName>
    </recommendedName>
</protein>
<dbReference type="Gene3D" id="1.10.3680.10">
    <property type="entry name" value="TerB-like"/>
    <property type="match status" value="1"/>
</dbReference>
<feature type="domain" description="J" evidence="2">
    <location>
        <begin position="214"/>
        <end position="278"/>
    </location>
</feature>
<dbReference type="PRINTS" id="PR00625">
    <property type="entry name" value="JDOMAIN"/>
</dbReference>
<dbReference type="InterPro" id="IPR001623">
    <property type="entry name" value="DnaJ_domain"/>
</dbReference>
<organism evidence="3 4">
    <name type="scientific">Thiopseudomonas alkaliphila</name>
    <dbReference type="NCBI Taxonomy" id="1697053"/>
    <lineage>
        <taxon>Bacteria</taxon>
        <taxon>Pseudomonadati</taxon>
        <taxon>Pseudomonadota</taxon>
        <taxon>Gammaproteobacteria</taxon>
        <taxon>Pseudomonadales</taxon>
        <taxon>Pseudomonadaceae</taxon>
        <taxon>Thiopseudomonas</taxon>
    </lineage>
</organism>
<dbReference type="Pfam" id="PF00226">
    <property type="entry name" value="DnaJ"/>
    <property type="match status" value="1"/>
</dbReference>
<sequence>MAKFFLFFILFILFLIIRALYRVTRTAIDAGKAAYDSITNSRNFDEAYQNFAKNLNQSRNTRRQSAKHSQLQLLEEVVALMAKVAASDGRVSRAEVEYMSDTIVSMTDSLRAAGVQPSITEQIKQNLFSLANSAKRDNQPLAYYTRILARTDTELRKRVMLQLISFASIDGMSQNKLQLLVSIGANLGFNSANVQQFIQQVFGNSQQAEAKTTNPYEVLGCQASDSFDTIKLAYRRLVKKYHPDYMHGQGADDEAVQQATQKIQEINAAYELIKKMRG</sequence>
<dbReference type="InterPro" id="IPR007791">
    <property type="entry name" value="DjlA_N"/>
</dbReference>
<evidence type="ECO:0000259" key="2">
    <source>
        <dbReference type="PROSITE" id="PS50076"/>
    </source>
</evidence>
<dbReference type="AlphaFoldDB" id="A0A0K1XBA3"/>
<dbReference type="PANTHER" id="PTHR24074">
    <property type="entry name" value="CO-CHAPERONE PROTEIN DJLA"/>
    <property type="match status" value="1"/>
</dbReference>
<keyword evidence="1" id="KW-0143">Chaperone</keyword>
<dbReference type="SUPFAM" id="SSF46565">
    <property type="entry name" value="Chaperone J-domain"/>
    <property type="match status" value="1"/>
</dbReference>
<dbReference type="SMART" id="SM00271">
    <property type="entry name" value="DnaJ"/>
    <property type="match status" value="1"/>
</dbReference>
<gene>
    <name evidence="3" type="ORF">AKN88_00920</name>
</gene>
<evidence type="ECO:0000313" key="3">
    <source>
        <dbReference type="EMBL" id="AKX58660.1"/>
    </source>
</evidence>
<dbReference type="SUPFAM" id="SSF158682">
    <property type="entry name" value="TerB-like"/>
    <property type="match status" value="1"/>
</dbReference>
<dbReference type="EMBL" id="CP012365">
    <property type="protein sequence ID" value="AKX58660.1"/>
    <property type="molecule type" value="Genomic_DNA"/>
</dbReference>
<keyword evidence="4" id="KW-1185">Reference proteome</keyword>
<dbReference type="Gene3D" id="1.10.287.110">
    <property type="entry name" value="DnaJ domain"/>
    <property type="match status" value="1"/>
</dbReference>
<dbReference type="RefSeq" id="WP_053099565.1">
    <property type="nucleotide sequence ID" value="NZ_CP012365.1"/>
</dbReference>
<dbReference type="InterPro" id="IPR036869">
    <property type="entry name" value="J_dom_sf"/>
</dbReference>
<dbReference type="STRING" id="1697053.AKN87_02815"/>
<dbReference type="InterPro" id="IPR029024">
    <property type="entry name" value="TerB-like"/>
</dbReference>
<dbReference type="Pfam" id="PF05099">
    <property type="entry name" value="TerB"/>
    <property type="match status" value="1"/>
</dbReference>
<dbReference type="InterPro" id="IPR050817">
    <property type="entry name" value="DjlA_DnaK_co-chaperone"/>
</dbReference>